<proteinExistence type="predicted"/>
<keyword evidence="1" id="KW-0812">Transmembrane</keyword>
<keyword evidence="1" id="KW-0472">Membrane</keyword>
<evidence type="ECO:0000313" key="4">
    <source>
        <dbReference type="Proteomes" id="UP000236755"/>
    </source>
</evidence>
<evidence type="ECO:0000259" key="2">
    <source>
        <dbReference type="Pfam" id="PF25231"/>
    </source>
</evidence>
<keyword evidence="4" id="KW-1185">Reference proteome</keyword>
<name>A0A1H4AIA9_9EURY</name>
<feature type="transmembrane region" description="Helical" evidence="1">
    <location>
        <begin position="172"/>
        <end position="195"/>
    </location>
</feature>
<feature type="transmembrane region" description="Helical" evidence="1">
    <location>
        <begin position="130"/>
        <end position="151"/>
    </location>
</feature>
<organism evidence="3 4">
    <name type="scientific">Haloplanus vescus</name>
    <dbReference type="NCBI Taxonomy" id="555874"/>
    <lineage>
        <taxon>Archaea</taxon>
        <taxon>Methanobacteriati</taxon>
        <taxon>Methanobacteriota</taxon>
        <taxon>Stenosarchaea group</taxon>
        <taxon>Halobacteria</taxon>
        <taxon>Halobacteriales</taxon>
        <taxon>Haloferacaceae</taxon>
        <taxon>Haloplanus</taxon>
    </lineage>
</organism>
<dbReference type="Proteomes" id="UP000236755">
    <property type="component" value="Unassembled WGS sequence"/>
</dbReference>
<dbReference type="RefSeq" id="WP_092635848.1">
    <property type="nucleotide sequence ID" value="NZ_FNQT01000006.1"/>
</dbReference>
<feature type="domain" description="DUF7847" evidence="2">
    <location>
        <begin position="3"/>
        <end position="227"/>
    </location>
</feature>
<feature type="transmembrane region" description="Helical" evidence="1">
    <location>
        <begin position="105"/>
        <end position="124"/>
    </location>
</feature>
<dbReference type="Pfam" id="PF25231">
    <property type="entry name" value="DUF7847"/>
    <property type="match status" value="1"/>
</dbReference>
<feature type="transmembrane region" description="Helical" evidence="1">
    <location>
        <begin position="21"/>
        <end position="42"/>
    </location>
</feature>
<gene>
    <name evidence="3" type="ORF">SAMN04488065_2789</name>
</gene>
<reference evidence="3 4" key="1">
    <citation type="submission" date="2016-10" db="EMBL/GenBank/DDBJ databases">
        <authorList>
            <person name="de Groot N.N."/>
        </authorList>
    </citation>
    <scope>NUCLEOTIDE SEQUENCE [LARGE SCALE GENOMIC DNA]</scope>
    <source>
        <strain evidence="3 4">CGMCC 1.8712</strain>
    </source>
</reference>
<feature type="transmembrane region" description="Helical" evidence="1">
    <location>
        <begin position="201"/>
        <end position="226"/>
    </location>
</feature>
<sequence>MSLQIGAALKQGGYRFASRTGALFTVVYAALYVVYQVGYNAFLNALYARWGLEATLPTPVSLPTPLAGVVVLVCLLGLSTMSIVATRTFVAGERDAVPREYYTEGLAWTVPNLFVGGLVTMVLVSVGFVLLLVPGIFLTVSFAFLPMYIAVENDNFVTAMRRSWALSRGDRLPILGVLVVVFAVAFAVGIVFGVANVVLSLAGYGVVMPVLAAACFTPVTLFNLAVMSVAFEQLRDGVSPMAR</sequence>
<evidence type="ECO:0000256" key="1">
    <source>
        <dbReference type="SAM" id="Phobius"/>
    </source>
</evidence>
<keyword evidence="1" id="KW-1133">Transmembrane helix</keyword>
<accession>A0A1H4AIA9</accession>
<dbReference type="EMBL" id="FNQT01000006">
    <property type="protein sequence ID" value="SEA35471.1"/>
    <property type="molecule type" value="Genomic_DNA"/>
</dbReference>
<evidence type="ECO:0000313" key="3">
    <source>
        <dbReference type="EMBL" id="SEA35471.1"/>
    </source>
</evidence>
<protein>
    <recommendedName>
        <fullName evidence="2">DUF7847 domain-containing protein</fullName>
    </recommendedName>
</protein>
<dbReference type="OrthoDB" id="205869at2157"/>
<dbReference type="STRING" id="555874.SAMN04488065_2789"/>
<feature type="transmembrane region" description="Helical" evidence="1">
    <location>
        <begin position="62"/>
        <end position="84"/>
    </location>
</feature>
<dbReference type="InterPro" id="IPR057169">
    <property type="entry name" value="DUF7847"/>
</dbReference>
<dbReference type="AlphaFoldDB" id="A0A1H4AIA9"/>